<feature type="region of interest" description="Disordered" evidence="9">
    <location>
        <begin position="157"/>
        <end position="178"/>
    </location>
</feature>
<keyword evidence="3" id="KW-0509">mRNA transport</keyword>
<dbReference type="OrthoDB" id="3098at2759"/>
<evidence type="ECO:0000313" key="10">
    <source>
        <dbReference type="EMBL" id="CAG13284.1"/>
    </source>
</evidence>
<evidence type="ECO:0000256" key="7">
    <source>
        <dbReference type="ARBA" id="ARBA00023242"/>
    </source>
</evidence>
<dbReference type="GO" id="GO:0031965">
    <property type="term" value="C:nuclear membrane"/>
    <property type="evidence" value="ECO:0007669"/>
    <property type="project" value="UniProtKB-SubCell"/>
</dbReference>
<dbReference type="KEGG" id="tng:GSTEN00035855G001"/>
<evidence type="ECO:0000256" key="9">
    <source>
        <dbReference type="SAM" id="MobiDB-lite"/>
    </source>
</evidence>
<protein>
    <recommendedName>
        <fullName evidence="8">Nuclear pore complex protein</fullName>
    </recommendedName>
</protein>
<proteinExistence type="inferred from homology"/>
<dbReference type="InterPro" id="IPR007252">
    <property type="entry name" value="Nup84/Nup107"/>
</dbReference>
<sequence length="232" mass="26460">EKMNHYERAICATLSGNLKPILVVCESWEDCVWAHFKVTVDSLVEKELMSSGMANKVAEMLPREYQEANWTMEKVFEELQASESKHDLKKTDIIDWLLFDPAHRAEALKQSNAITRKFLGTSSLWGILLCQTAAQASCLNDTCILQPCRNRMQPRWCSQKSPRAPRRGFPTSGQGSGRRRYLLRMRTPSGNTCVSEPTWFARLSGLSRLDGLTVDLKERIYDVLLFVDGSWI</sequence>
<dbReference type="Gene3D" id="1.20.190.50">
    <property type="match status" value="1"/>
</dbReference>
<comment type="caution">
    <text evidence="10">The sequence shown here is derived from an EMBL/GenBank/DDBJ whole genome shotgun (WGS) entry which is preliminary data.</text>
</comment>
<keyword evidence="8" id="KW-0472">Membrane</keyword>
<comment type="subunit">
    <text evidence="8">Part of the nuclear pore complex (NPC).</text>
</comment>
<accession>Q4RE98</accession>
<dbReference type="Pfam" id="PF04121">
    <property type="entry name" value="Nup84_Nup100"/>
    <property type="match status" value="2"/>
</dbReference>
<dbReference type="EMBL" id="CAAE01015132">
    <property type="protein sequence ID" value="CAG13284.1"/>
    <property type="molecule type" value="Genomic_DNA"/>
</dbReference>
<evidence type="ECO:0000256" key="1">
    <source>
        <dbReference type="ARBA" id="ARBA00009510"/>
    </source>
</evidence>
<evidence type="ECO:0000256" key="8">
    <source>
        <dbReference type="RuleBase" id="RU365072"/>
    </source>
</evidence>
<keyword evidence="2 8" id="KW-0813">Transport</keyword>
<dbReference type="GO" id="GO:0006606">
    <property type="term" value="P:protein import into nucleus"/>
    <property type="evidence" value="ECO:0007669"/>
    <property type="project" value="TreeGrafter"/>
</dbReference>
<dbReference type="PANTHER" id="PTHR13003">
    <property type="entry name" value="NUP107-RELATED"/>
    <property type="match status" value="1"/>
</dbReference>
<evidence type="ECO:0000256" key="3">
    <source>
        <dbReference type="ARBA" id="ARBA00022816"/>
    </source>
</evidence>
<evidence type="ECO:0000256" key="4">
    <source>
        <dbReference type="ARBA" id="ARBA00022927"/>
    </source>
</evidence>
<gene>
    <name evidence="10" type="ORF">GSTENG00035855001</name>
</gene>
<dbReference type="GO" id="GO:0000973">
    <property type="term" value="P:post-transcriptional tethering of RNA polymerase II gene DNA at nuclear periphery"/>
    <property type="evidence" value="ECO:0007669"/>
    <property type="project" value="TreeGrafter"/>
</dbReference>
<evidence type="ECO:0000256" key="6">
    <source>
        <dbReference type="ARBA" id="ARBA00023132"/>
    </source>
</evidence>
<keyword evidence="4" id="KW-0653">Protein transport</keyword>
<keyword evidence="5 8" id="KW-0811">Translocation</keyword>
<organism evidence="10">
    <name type="scientific">Tetraodon nigroviridis</name>
    <name type="common">Spotted green pufferfish</name>
    <name type="synonym">Chelonodon nigroviridis</name>
    <dbReference type="NCBI Taxonomy" id="99883"/>
    <lineage>
        <taxon>Eukaryota</taxon>
        <taxon>Metazoa</taxon>
        <taxon>Chordata</taxon>
        <taxon>Craniata</taxon>
        <taxon>Vertebrata</taxon>
        <taxon>Euteleostomi</taxon>
        <taxon>Actinopterygii</taxon>
        <taxon>Neopterygii</taxon>
        <taxon>Teleostei</taxon>
        <taxon>Neoteleostei</taxon>
        <taxon>Acanthomorphata</taxon>
        <taxon>Eupercaria</taxon>
        <taxon>Tetraodontiformes</taxon>
        <taxon>Tetradontoidea</taxon>
        <taxon>Tetraodontidae</taxon>
        <taxon>Tetraodon</taxon>
    </lineage>
</organism>
<dbReference type="AlphaFoldDB" id="Q4RE98"/>
<dbReference type="GO" id="GO:0017056">
    <property type="term" value="F:structural constituent of nuclear pore"/>
    <property type="evidence" value="ECO:0007669"/>
    <property type="project" value="UniProtKB-UniRule"/>
</dbReference>
<comment type="subcellular location">
    <subcellularLocation>
        <location evidence="8">Nucleus</location>
        <location evidence="8">Nuclear pore complex</location>
    </subcellularLocation>
    <subcellularLocation>
        <location evidence="8">Nucleus membrane</location>
    </subcellularLocation>
</comment>
<reference evidence="10" key="2">
    <citation type="submission" date="2004-02" db="EMBL/GenBank/DDBJ databases">
        <authorList>
            <consortium name="Genoscope"/>
            <consortium name="Whitehead Institute Centre for Genome Research"/>
        </authorList>
    </citation>
    <scope>NUCLEOTIDE SEQUENCE</scope>
</reference>
<comment type="similarity">
    <text evidence="1 8">Belongs to the nucleoporin Nup84/Nup107 family.</text>
</comment>
<dbReference type="GO" id="GO:0031080">
    <property type="term" value="C:nuclear pore outer ring"/>
    <property type="evidence" value="ECO:0007669"/>
    <property type="project" value="TreeGrafter"/>
</dbReference>
<name>Q4RE98_TETNG</name>
<evidence type="ECO:0000256" key="2">
    <source>
        <dbReference type="ARBA" id="ARBA00022448"/>
    </source>
</evidence>
<keyword evidence="7 8" id="KW-0539">Nucleus</keyword>
<reference evidence="10" key="1">
    <citation type="journal article" date="2004" name="Nature">
        <title>Genome duplication in the teleost fish Tetraodon nigroviridis reveals the early vertebrate proto-karyotype.</title>
        <authorList>
            <person name="Jaillon O."/>
            <person name="Aury J.-M."/>
            <person name="Brunet F."/>
            <person name="Petit J.-L."/>
            <person name="Stange-Thomann N."/>
            <person name="Mauceli E."/>
            <person name="Bouneau L."/>
            <person name="Fischer C."/>
            <person name="Ozouf-Costaz C."/>
            <person name="Bernot A."/>
            <person name="Nicaud S."/>
            <person name="Jaffe D."/>
            <person name="Fisher S."/>
            <person name="Lutfalla G."/>
            <person name="Dossat C."/>
            <person name="Segurens B."/>
            <person name="Dasilva C."/>
            <person name="Salanoubat M."/>
            <person name="Levy M."/>
            <person name="Boudet N."/>
            <person name="Castellano S."/>
            <person name="Anthouard V."/>
            <person name="Jubin C."/>
            <person name="Castelli V."/>
            <person name="Katinka M."/>
            <person name="Vacherie B."/>
            <person name="Biemont C."/>
            <person name="Skalli Z."/>
            <person name="Cattolico L."/>
            <person name="Poulain J."/>
            <person name="De Berardinis V."/>
            <person name="Cruaud C."/>
            <person name="Duprat S."/>
            <person name="Brottier P."/>
            <person name="Coutanceau J.-P."/>
            <person name="Gouzy J."/>
            <person name="Parra G."/>
            <person name="Lardier G."/>
            <person name="Chapple C."/>
            <person name="McKernan K.J."/>
            <person name="McEwan P."/>
            <person name="Bosak S."/>
            <person name="Kellis M."/>
            <person name="Volff J.-N."/>
            <person name="Guigo R."/>
            <person name="Zody M.C."/>
            <person name="Mesirov J."/>
            <person name="Lindblad-Toh K."/>
            <person name="Birren B."/>
            <person name="Nusbaum C."/>
            <person name="Kahn D."/>
            <person name="Robinson-Rechavi M."/>
            <person name="Laudet V."/>
            <person name="Schachter V."/>
            <person name="Quetier F."/>
            <person name="Saurin W."/>
            <person name="Scarpelli C."/>
            <person name="Wincker P."/>
            <person name="Lander E.S."/>
            <person name="Weissenbach J."/>
            <person name="Roest Crollius H."/>
        </authorList>
    </citation>
    <scope>NUCLEOTIDE SEQUENCE [LARGE SCALE GENOMIC DNA]</scope>
</reference>
<evidence type="ECO:0000256" key="5">
    <source>
        <dbReference type="ARBA" id="ARBA00023010"/>
    </source>
</evidence>
<feature type="non-terminal residue" evidence="10">
    <location>
        <position position="1"/>
    </location>
</feature>
<comment type="function">
    <text evidence="8">Functions as a component of the nuclear pore complex (NPC).</text>
</comment>
<dbReference type="GO" id="GO:0006406">
    <property type="term" value="P:mRNA export from nucleus"/>
    <property type="evidence" value="ECO:0007669"/>
    <property type="project" value="TreeGrafter"/>
</dbReference>
<feature type="non-terminal residue" evidence="10">
    <location>
        <position position="232"/>
    </location>
</feature>
<keyword evidence="6 8" id="KW-0906">Nuclear pore complex</keyword>
<dbReference type="PANTHER" id="PTHR13003:SF2">
    <property type="entry name" value="NUCLEAR PORE COMPLEX PROTEIN NUP107"/>
    <property type="match status" value="1"/>
</dbReference>